<dbReference type="SMART" id="SM00767">
    <property type="entry name" value="DCD"/>
    <property type="match status" value="1"/>
</dbReference>
<dbReference type="Pfam" id="PF10539">
    <property type="entry name" value="Dev_Cell_Death"/>
    <property type="match status" value="1"/>
</dbReference>
<proteinExistence type="predicted"/>
<reference evidence="3" key="1">
    <citation type="submission" date="2023-10" db="EMBL/GenBank/DDBJ databases">
        <title>Chromosome-level genome of the transformable northern wattle, Acacia crassicarpa.</title>
        <authorList>
            <person name="Massaro I."/>
            <person name="Sinha N.R."/>
            <person name="Poethig S."/>
            <person name="Leichty A.R."/>
        </authorList>
    </citation>
    <scope>NUCLEOTIDE SEQUENCE</scope>
    <source>
        <strain evidence="3">Acra3RX</strain>
        <tissue evidence="3">Leaf</tissue>
    </source>
</reference>
<evidence type="ECO:0000259" key="2">
    <source>
        <dbReference type="PROSITE" id="PS51222"/>
    </source>
</evidence>
<feature type="domain" description="DCD" evidence="2">
    <location>
        <begin position="35"/>
        <end position="168"/>
    </location>
</feature>
<dbReference type="PANTHER" id="PTHR46034:SF7">
    <property type="entry name" value="INFLUENZA VIRUS NS1A-BINDING PROTEIN"/>
    <property type="match status" value="1"/>
</dbReference>
<dbReference type="InterPro" id="IPR044832">
    <property type="entry name" value="NRP-like"/>
</dbReference>
<evidence type="ECO:0000256" key="1">
    <source>
        <dbReference type="SAM" id="MobiDB-lite"/>
    </source>
</evidence>
<sequence>MGTGRKTQTFYVKGNPSFFPSPIATSTCGRNLEKDQLGGVIFGCKNATIKECLSKQLFGLPAQHFSYVKNIEPGLPLFLFNYSDRKLHGIFEAASKGQMSIDPYGWTANGSERTQYPAQVQVCVRLQCQPLSEDAFRNAIADNYYNTTHFWFELDNGQTRRLTSLLASSVIGPGTYIPKNTMKWRTVSRSLPSHETSVEDEAFKKLTSEVEDPTQSTSRYHSPEVASSMDADRDIQQLDSNAVSKEAEQDVKSLVLIKLKELALNRKGPNISLPDNVKDTPDVNSINSAEKGCPGELVGFEKEECPNPPFEHQSIIAQLMQEVKELTAFREMQTQKCCYLEQKLVEAELEINHLKDRCTILESACNLSKEHDEKAAIQSSDQQHLDLKESLYLIGGYDGESFLASMDLYCPSLNVKKSLKPMSSVRSYASTVQLNGEIYVFGGGNGCIWYDTVESYSPVCDKWTLWPSLNQKKGSLAGAGLRNKIFAIGGGNGIDSCSEVEMLDLDIGKWIYIRSMLEKRFALAAVESNGVIYVTGGFDGNDYLQSAERYDPREHCWTKIANMNSKRGCHSLISLNDKLYALGGFDGEAMIPSVEIFDPRLETWMVGEPMNYPRGYSAATVVNDSIYVIGGVRHDEDILDNVENYKEGHGWQEICTTVVGKRCFLSAISL</sequence>
<dbReference type="Gene3D" id="2.120.10.80">
    <property type="entry name" value="Kelch-type beta propeller"/>
    <property type="match status" value="2"/>
</dbReference>
<organism evidence="3 4">
    <name type="scientific">Acacia crassicarpa</name>
    <name type="common">northern wattle</name>
    <dbReference type="NCBI Taxonomy" id="499986"/>
    <lineage>
        <taxon>Eukaryota</taxon>
        <taxon>Viridiplantae</taxon>
        <taxon>Streptophyta</taxon>
        <taxon>Embryophyta</taxon>
        <taxon>Tracheophyta</taxon>
        <taxon>Spermatophyta</taxon>
        <taxon>Magnoliopsida</taxon>
        <taxon>eudicotyledons</taxon>
        <taxon>Gunneridae</taxon>
        <taxon>Pentapetalae</taxon>
        <taxon>rosids</taxon>
        <taxon>fabids</taxon>
        <taxon>Fabales</taxon>
        <taxon>Fabaceae</taxon>
        <taxon>Caesalpinioideae</taxon>
        <taxon>mimosoid clade</taxon>
        <taxon>Acacieae</taxon>
        <taxon>Acacia</taxon>
    </lineage>
</organism>
<evidence type="ECO:0000313" key="3">
    <source>
        <dbReference type="EMBL" id="KAK4253362.1"/>
    </source>
</evidence>
<name>A0AAE1IM71_9FABA</name>
<gene>
    <name evidence="3" type="ORF">QN277_010681</name>
</gene>
<dbReference type="SMART" id="SM00612">
    <property type="entry name" value="Kelch"/>
    <property type="match status" value="5"/>
</dbReference>
<dbReference type="PROSITE" id="PS51222">
    <property type="entry name" value="DCD"/>
    <property type="match status" value="1"/>
</dbReference>
<feature type="region of interest" description="Disordered" evidence="1">
    <location>
        <begin position="205"/>
        <end position="231"/>
    </location>
</feature>
<dbReference type="InterPro" id="IPR006652">
    <property type="entry name" value="Kelch_1"/>
</dbReference>
<accession>A0AAE1IM71</accession>
<dbReference type="Pfam" id="PF01344">
    <property type="entry name" value="Kelch_1"/>
    <property type="match status" value="5"/>
</dbReference>
<dbReference type="GO" id="GO:0034976">
    <property type="term" value="P:response to endoplasmic reticulum stress"/>
    <property type="evidence" value="ECO:0007669"/>
    <property type="project" value="InterPro"/>
</dbReference>
<dbReference type="Proteomes" id="UP001293593">
    <property type="component" value="Unassembled WGS sequence"/>
</dbReference>
<protein>
    <recommendedName>
        <fullName evidence="2">DCD domain-containing protein</fullName>
    </recommendedName>
</protein>
<dbReference type="PANTHER" id="PTHR46034">
    <property type="match status" value="1"/>
</dbReference>
<evidence type="ECO:0000313" key="4">
    <source>
        <dbReference type="Proteomes" id="UP001293593"/>
    </source>
</evidence>
<comment type="caution">
    <text evidence="3">The sequence shown here is derived from an EMBL/GenBank/DDBJ whole genome shotgun (WGS) entry which is preliminary data.</text>
</comment>
<dbReference type="EMBL" id="JAWXYG010000016">
    <property type="protein sequence ID" value="KAK4253362.1"/>
    <property type="molecule type" value="Genomic_DNA"/>
</dbReference>
<keyword evidence="4" id="KW-1185">Reference proteome</keyword>
<dbReference type="SUPFAM" id="SSF117281">
    <property type="entry name" value="Kelch motif"/>
    <property type="match status" value="1"/>
</dbReference>
<dbReference type="InterPro" id="IPR015915">
    <property type="entry name" value="Kelch-typ_b-propeller"/>
</dbReference>
<dbReference type="AlphaFoldDB" id="A0AAE1IM71"/>
<dbReference type="InterPro" id="IPR013989">
    <property type="entry name" value="Dev_and_cell_death_domain"/>
</dbReference>